<dbReference type="InterPro" id="IPR026891">
    <property type="entry name" value="Fn3-like"/>
</dbReference>
<dbReference type="InterPro" id="IPR013783">
    <property type="entry name" value="Ig-like_fold"/>
</dbReference>
<dbReference type="Gene3D" id="2.60.40.10">
    <property type="entry name" value="Immunoglobulins"/>
    <property type="match status" value="1"/>
</dbReference>
<feature type="non-terminal residue" evidence="3">
    <location>
        <position position="1"/>
    </location>
</feature>
<organism evidence="3 4">
    <name type="scientific">Rotaria socialis</name>
    <dbReference type="NCBI Taxonomy" id="392032"/>
    <lineage>
        <taxon>Eukaryota</taxon>
        <taxon>Metazoa</taxon>
        <taxon>Spiralia</taxon>
        <taxon>Gnathifera</taxon>
        <taxon>Rotifera</taxon>
        <taxon>Eurotatoria</taxon>
        <taxon>Bdelloidea</taxon>
        <taxon>Philodinida</taxon>
        <taxon>Philodinidae</taxon>
        <taxon>Rotaria</taxon>
    </lineage>
</organism>
<proteinExistence type="inferred from homology"/>
<protein>
    <recommendedName>
        <fullName evidence="2">Fibronectin type III-like domain-containing protein</fullName>
    </recommendedName>
</protein>
<dbReference type="Pfam" id="PF14310">
    <property type="entry name" value="Fn3-like"/>
    <property type="match status" value="1"/>
</dbReference>
<dbReference type="EMBL" id="CAJOBP010036167">
    <property type="protein sequence ID" value="CAF4715296.1"/>
    <property type="molecule type" value="Genomic_DNA"/>
</dbReference>
<evidence type="ECO:0000259" key="2">
    <source>
        <dbReference type="SMART" id="SM01217"/>
    </source>
</evidence>
<keyword evidence="4" id="KW-1185">Reference proteome</keyword>
<evidence type="ECO:0000256" key="1">
    <source>
        <dbReference type="ARBA" id="ARBA00005336"/>
    </source>
</evidence>
<evidence type="ECO:0000313" key="4">
    <source>
        <dbReference type="Proteomes" id="UP000663873"/>
    </source>
</evidence>
<dbReference type="Proteomes" id="UP000663873">
    <property type="component" value="Unassembled WGS sequence"/>
</dbReference>
<name>A0A821J927_9BILA</name>
<dbReference type="PANTHER" id="PTHR42721">
    <property type="entry name" value="SUGAR HYDROLASE-RELATED"/>
    <property type="match status" value="1"/>
</dbReference>
<dbReference type="InterPro" id="IPR044993">
    <property type="entry name" value="BXL"/>
</dbReference>
<feature type="domain" description="Fibronectin type III-like" evidence="2">
    <location>
        <begin position="74"/>
        <end position="145"/>
    </location>
</feature>
<dbReference type="AlphaFoldDB" id="A0A821J927"/>
<dbReference type="GO" id="GO:0046556">
    <property type="term" value="F:alpha-L-arabinofuranosidase activity"/>
    <property type="evidence" value="ECO:0007669"/>
    <property type="project" value="TreeGrafter"/>
</dbReference>
<gene>
    <name evidence="3" type="ORF">UJA718_LOCUS36959</name>
</gene>
<comment type="similarity">
    <text evidence="1">Belongs to the glycosyl hydrolase 3 family.</text>
</comment>
<dbReference type="GO" id="GO:0031222">
    <property type="term" value="P:arabinan catabolic process"/>
    <property type="evidence" value="ECO:0007669"/>
    <property type="project" value="TreeGrafter"/>
</dbReference>
<dbReference type="GO" id="GO:0009044">
    <property type="term" value="F:xylan 1,4-beta-xylosidase activity"/>
    <property type="evidence" value="ECO:0007669"/>
    <property type="project" value="InterPro"/>
</dbReference>
<reference evidence="3" key="1">
    <citation type="submission" date="2021-02" db="EMBL/GenBank/DDBJ databases">
        <authorList>
            <person name="Nowell W R."/>
        </authorList>
    </citation>
    <scope>NUCLEOTIDE SEQUENCE</scope>
</reference>
<sequence>NNPGRTYKFYTGKAVYEFGYGLSYTTFNYTWNNNTIVSLYSIQSLIENNHNFLRTIISLIRVNVTNTGNMAGDDVVLAYVAQPNTINNQTVPFKQLFGFERIHLAINETKEVFFPFTIEAALAVTRDGSKWLYSGLYRIFVGQQQHMFSIELRGQSARLA</sequence>
<comment type="caution">
    <text evidence="3">The sequence shown here is derived from an EMBL/GenBank/DDBJ whole genome shotgun (WGS) entry which is preliminary data.</text>
</comment>
<evidence type="ECO:0000313" key="3">
    <source>
        <dbReference type="EMBL" id="CAF4715296.1"/>
    </source>
</evidence>
<accession>A0A821J927</accession>
<dbReference type="PANTHER" id="PTHR42721:SF3">
    <property type="entry name" value="BETA-D-XYLOSIDASE 5-RELATED"/>
    <property type="match status" value="1"/>
</dbReference>
<dbReference type="GO" id="GO:0045493">
    <property type="term" value="P:xylan catabolic process"/>
    <property type="evidence" value="ECO:0007669"/>
    <property type="project" value="InterPro"/>
</dbReference>
<dbReference type="SMART" id="SM01217">
    <property type="entry name" value="Fn3_like"/>
    <property type="match status" value="1"/>
</dbReference>